<evidence type="ECO:0000313" key="1">
    <source>
        <dbReference type="EMBL" id="CAD0194330.1"/>
    </source>
</evidence>
<dbReference type="AlphaFoldDB" id="A0A9N8KTD6"/>
<gene>
    <name evidence="1" type="ORF">CINC_LOCUS620</name>
</gene>
<evidence type="ECO:0000313" key="2">
    <source>
        <dbReference type="Proteomes" id="UP001154114"/>
    </source>
</evidence>
<name>A0A9N8KTD6_CHRIL</name>
<keyword evidence="2" id="KW-1185">Reference proteome</keyword>
<proteinExistence type="predicted"/>
<dbReference type="EMBL" id="LR824004">
    <property type="protein sequence ID" value="CAD0194330.1"/>
    <property type="molecule type" value="Genomic_DNA"/>
</dbReference>
<dbReference type="OrthoDB" id="6430887at2759"/>
<dbReference type="Proteomes" id="UP001154114">
    <property type="component" value="Chromosome 1"/>
</dbReference>
<reference evidence="1" key="1">
    <citation type="submission" date="2021-12" db="EMBL/GenBank/DDBJ databases">
        <authorList>
            <person name="King R."/>
        </authorList>
    </citation>
    <scope>NUCLEOTIDE SEQUENCE</scope>
</reference>
<accession>A0A9N8KTD6</accession>
<sequence>MYSSKCQRLKDALYEKFLATYNTKNTTIFMKKIISYDSSNLPPCQHELQQQLLRAAYITNIWRNSHLKEPTFLTPENNGWNLIDDHYDFNWFEGNTVPSSIYDILLQEPTNADTAEAQSSETEEYISGNIQLFDLIRFNIQFYVIERDIQFLMTLLIY</sequence>
<protein>
    <submittedName>
        <fullName evidence="1">Uncharacterized protein</fullName>
    </submittedName>
</protein>
<organism evidence="1 2">
    <name type="scientific">Chrysodeixis includens</name>
    <name type="common">Soybean looper</name>
    <name type="synonym">Pseudoplusia includens</name>
    <dbReference type="NCBI Taxonomy" id="689277"/>
    <lineage>
        <taxon>Eukaryota</taxon>
        <taxon>Metazoa</taxon>
        <taxon>Ecdysozoa</taxon>
        <taxon>Arthropoda</taxon>
        <taxon>Hexapoda</taxon>
        <taxon>Insecta</taxon>
        <taxon>Pterygota</taxon>
        <taxon>Neoptera</taxon>
        <taxon>Endopterygota</taxon>
        <taxon>Lepidoptera</taxon>
        <taxon>Glossata</taxon>
        <taxon>Ditrysia</taxon>
        <taxon>Noctuoidea</taxon>
        <taxon>Noctuidae</taxon>
        <taxon>Plusiinae</taxon>
        <taxon>Chrysodeixis</taxon>
    </lineage>
</organism>